<dbReference type="Proteomes" id="UP000269396">
    <property type="component" value="Unassembled WGS sequence"/>
</dbReference>
<reference evidence="1 2" key="1">
    <citation type="submission" date="2018-11" db="EMBL/GenBank/DDBJ databases">
        <authorList>
            <consortium name="Pathogen Informatics"/>
        </authorList>
    </citation>
    <scope>NUCLEOTIDE SEQUENCE [LARGE SCALE GENOMIC DNA]</scope>
    <source>
        <strain>Denwood</strain>
        <strain evidence="2">Zambia</strain>
    </source>
</reference>
<organism evidence="1 2">
    <name type="scientific">Schistosoma mattheei</name>
    <dbReference type="NCBI Taxonomy" id="31246"/>
    <lineage>
        <taxon>Eukaryota</taxon>
        <taxon>Metazoa</taxon>
        <taxon>Spiralia</taxon>
        <taxon>Lophotrochozoa</taxon>
        <taxon>Platyhelminthes</taxon>
        <taxon>Trematoda</taxon>
        <taxon>Digenea</taxon>
        <taxon>Strigeidida</taxon>
        <taxon>Schistosomatoidea</taxon>
        <taxon>Schistosomatidae</taxon>
        <taxon>Schistosoma</taxon>
    </lineage>
</organism>
<evidence type="ECO:0000313" key="2">
    <source>
        <dbReference type="Proteomes" id="UP000269396"/>
    </source>
</evidence>
<keyword evidence="2" id="KW-1185">Reference proteome</keyword>
<dbReference type="EMBL" id="UZAL01007001">
    <property type="protein sequence ID" value="VDO97316.1"/>
    <property type="molecule type" value="Genomic_DNA"/>
</dbReference>
<gene>
    <name evidence="1" type="ORF">SMTD_LOCUS3609</name>
</gene>
<protein>
    <submittedName>
        <fullName evidence="1">Uncharacterized protein</fullName>
    </submittedName>
</protein>
<evidence type="ECO:0000313" key="1">
    <source>
        <dbReference type="EMBL" id="VDO97316.1"/>
    </source>
</evidence>
<accession>A0A183NNC3</accession>
<sequence>MNKQYPINLGLRIVAVNSSQIKLCVTNWFHLSFESRMVQKHPTVRHVCPKLRDVCFSKLKLKLMKINVHLKILFLHRMILCRQIHLMTKRIQIIFVR</sequence>
<name>A0A183NNC3_9TREM</name>
<proteinExistence type="predicted"/>
<dbReference type="AlphaFoldDB" id="A0A183NNC3"/>